<evidence type="ECO:0000313" key="2">
    <source>
        <dbReference type="EMBL" id="MCL1630108.1"/>
    </source>
</evidence>
<evidence type="ECO:0000259" key="1">
    <source>
        <dbReference type="Pfam" id="PF05272"/>
    </source>
</evidence>
<name>A0ABT0M5I2_9RHOB</name>
<gene>
    <name evidence="2" type="ORF">M3N55_15385</name>
</gene>
<dbReference type="EMBL" id="JALZWP010000024">
    <property type="protein sequence ID" value="MCL1630108.1"/>
    <property type="molecule type" value="Genomic_DNA"/>
</dbReference>
<evidence type="ECO:0000313" key="3">
    <source>
        <dbReference type="Proteomes" id="UP001202550"/>
    </source>
</evidence>
<proteinExistence type="predicted"/>
<dbReference type="RefSeq" id="WP_249060738.1">
    <property type="nucleotide sequence ID" value="NZ_JALZWP010000024.1"/>
</dbReference>
<reference evidence="2 3" key="1">
    <citation type="submission" date="2022-05" db="EMBL/GenBank/DDBJ databases">
        <title>Seasonal and diel survey of microbial diversity of the Tyrrhenian coast.</title>
        <authorList>
            <person name="Gattoni G."/>
            <person name="Corral P."/>
        </authorList>
    </citation>
    <scope>NUCLEOTIDE SEQUENCE [LARGE SCALE GENOMIC DNA]</scope>
    <source>
        <strain evidence="2 3">V10</strain>
    </source>
</reference>
<accession>A0ABT0M5I2</accession>
<dbReference type="InterPro" id="IPR007936">
    <property type="entry name" value="VapE-like_dom"/>
</dbReference>
<feature type="domain" description="Virulence-associated protein E-like" evidence="1">
    <location>
        <begin position="139"/>
        <end position="347"/>
    </location>
</feature>
<sequence>MANVFKVLSSQIEQQEESVPEEKKVQEQADRAALDFILDNKGNPKHNVANAIMLLTHDPAFQGIFSYNALSHERILNKPVPGEKGVAFPRPLEDHDYTSVQVYLNHSGFPNIAKCDVLAAVRKVCRDNSFDPLRDYLCRVKWDGKDRLGTVLSTYFSAEHSEYVSTAGRMWFISGAARGLQPGCKADYMLVLEGPQGLKKSTALATLAGAEWFSDCLTDMFSKDASMQLNGHWIVEIAEMEAMTRRPEMAKVFLTRQVEKYRPPFERENVQVPRRCIFAGTTNRKDWQPDETGGRRFWPVKVGKIDLEGLARDRDQLWAEAVARYRRGEKWYMEGEVEQIALKEASARRPEDPWRSDIADIVEGLTEVTTKAILGEMGIAPADMTPALSKRVAKELVSLGWENGGRITSGEYKGAARYVPSAPTC</sequence>
<comment type="caution">
    <text evidence="2">The sequence shown here is derived from an EMBL/GenBank/DDBJ whole genome shotgun (WGS) entry which is preliminary data.</text>
</comment>
<keyword evidence="3" id="KW-1185">Reference proteome</keyword>
<dbReference type="PANTHER" id="PTHR34985">
    <property type="entry name" value="SLR0554 PROTEIN"/>
    <property type="match status" value="1"/>
</dbReference>
<dbReference type="Proteomes" id="UP001202550">
    <property type="component" value="Unassembled WGS sequence"/>
</dbReference>
<dbReference type="Pfam" id="PF05272">
    <property type="entry name" value="VapE-like_dom"/>
    <property type="match status" value="1"/>
</dbReference>
<dbReference type="PANTHER" id="PTHR34985:SF1">
    <property type="entry name" value="SLR0554 PROTEIN"/>
    <property type="match status" value="1"/>
</dbReference>
<organism evidence="2 3">
    <name type="scientific">Roseinatronobacter domitianus</name>
    <dbReference type="NCBI Taxonomy" id="2940293"/>
    <lineage>
        <taxon>Bacteria</taxon>
        <taxon>Pseudomonadati</taxon>
        <taxon>Pseudomonadota</taxon>
        <taxon>Alphaproteobacteria</taxon>
        <taxon>Rhodobacterales</taxon>
        <taxon>Paracoccaceae</taxon>
        <taxon>Roseinatronobacter</taxon>
    </lineage>
</organism>
<protein>
    <submittedName>
        <fullName evidence="2">Virulence-associated E family protein</fullName>
    </submittedName>
</protein>